<dbReference type="OrthoDB" id="5327538at2759"/>
<proteinExistence type="predicted"/>
<evidence type="ECO:0000313" key="2">
    <source>
        <dbReference type="EMBL" id="KAF2237031.1"/>
    </source>
</evidence>
<dbReference type="InterPro" id="IPR011009">
    <property type="entry name" value="Kinase-like_dom_sf"/>
</dbReference>
<evidence type="ECO:0000256" key="1">
    <source>
        <dbReference type="SAM" id="MobiDB-lite"/>
    </source>
</evidence>
<reference evidence="2" key="1">
    <citation type="journal article" date="2020" name="Stud. Mycol.">
        <title>101 Dothideomycetes genomes: a test case for predicting lifestyles and emergence of pathogens.</title>
        <authorList>
            <person name="Haridas S."/>
            <person name="Albert R."/>
            <person name="Binder M."/>
            <person name="Bloem J."/>
            <person name="Labutti K."/>
            <person name="Salamov A."/>
            <person name="Andreopoulos B."/>
            <person name="Baker S."/>
            <person name="Barry K."/>
            <person name="Bills G."/>
            <person name="Bluhm B."/>
            <person name="Cannon C."/>
            <person name="Castanera R."/>
            <person name="Culley D."/>
            <person name="Daum C."/>
            <person name="Ezra D."/>
            <person name="Gonzalez J."/>
            <person name="Henrissat B."/>
            <person name="Kuo A."/>
            <person name="Liang C."/>
            <person name="Lipzen A."/>
            <person name="Lutzoni F."/>
            <person name="Magnuson J."/>
            <person name="Mondo S."/>
            <person name="Nolan M."/>
            <person name="Ohm R."/>
            <person name="Pangilinan J."/>
            <person name="Park H.-J."/>
            <person name="Ramirez L."/>
            <person name="Alfaro M."/>
            <person name="Sun H."/>
            <person name="Tritt A."/>
            <person name="Yoshinaga Y."/>
            <person name="Zwiers L.-H."/>
            <person name="Turgeon B."/>
            <person name="Goodwin S."/>
            <person name="Spatafora J."/>
            <person name="Crous P."/>
            <person name="Grigoriev I."/>
        </authorList>
    </citation>
    <scope>NUCLEOTIDE SEQUENCE</scope>
    <source>
        <strain evidence="2">Tuck. ex Michener</strain>
    </source>
</reference>
<dbReference type="AlphaFoldDB" id="A0A6A6HGG3"/>
<name>A0A6A6HGG3_VIRVR</name>
<dbReference type="SUPFAM" id="SSF56112">
    <property type="entry name" value="Protein kinase-like (PK-like)"/>
    <property type="match status" value="1"/>
</dbReference>
<feature type="compositionally biased region" description="Basic and acidic residues" evidence="1">
    <location>
        <begin position="238"/>
        <end position="252"/>
    </location>
</feature>
<keyword evidence="3" id="KW-1185">Reference proteome</keyword>
<gene>
    <name evidence="2" type="ORF">EV356DRAFT_481390</name>
</gene>
<accession>A0A6A6HGG3</accession>
<organism evidence="2 3">
    <name type="scientific">Viridothelium virens</name>
    <name type="common">Speckled blister lichen</name>
    <name type="synonym">Trypethelium virens</name>
    <dbReference type="NCBI Taxonomy" id="1048519"/>
    <lineage>
        <taxon>Eukaryota</taxon>
        <taxon>Fungi</taxon>
        <taxon>Dikarya</taxon>
        <taxon>Ascomycota</taxon>
        <taxon>Pezizomycotina</taxon>
        <taxon>Dothideomycetes</taxon>
        <taxon>Dothideomycetes incertae sedis</taxon>
        <taxon>Trypetheliales</taxon>
        <taxon>Trypetheliaceae</taxon>
        <taxon>Viridothelium</taxon>
    </lineage>
</organism>
<dbReference type="Proteomes" id="UP000800092">
    <property type="component" value="Unassembled WGS sequence"/>
</dbReference>
<dbReference type="EMBL" id="ML991782">
    <property type="protein sequence ID" value="KAF2237031.1"/>
    <property type="molecule type" value="Genomic_DNA"/>
</dbReference>
<dbReference type="PANTHER" id="PTHR21310:SF37">
    <property type="entry name" value="AMINOGLYCOSIDE PHOSPHOTRANSFERASE DOMAIN-CONTAINING PROTEIN"/>
    <property type="match status" value="1"/>
</dbReference>
<dbReference type="PANTHER" id="PTHR21310">
    <property type="entry name" value="AMINOGLYCOSIDE PHOSPHOTRANSFERASE-RELATED-RELATED"/>
    <property type="match status" value="1"/>
</dbReference>
<dbReference type="InterPro" id="IPR051678">
    <property type="entry name" value="AGP_Transferase"/>
</dbReference>
<protein>
    <submittedName>
        <fullName evidence="2">Uncharacterized protein</fullName>
    </submittedName>
</protein>
<sequence length="451" mass="50650">MFAAGKELPSAHWTSYEGWDYNGMRKRLEAFMKSINKKAFLEHAEKLFEKNFTISEPFSAGQYWACFELVANDGRLVIARARLPRHPDTPSTVTVEDETYSMQCEAATLKFLSKNVTSIPFPHLYAYAAPKSRSAIQAGAAYMLIEGFYGNTLQDVQFDICQLSTFQQDHIISQWTSIQTELATWTYPQIGSICHVSETGHPTIGKLSSAPYEGLANAGPFTSTSSYLETVGEARLRSITGSEKENQPDFSRDVGASAGDDDDPFIKLGILAFVDIVRNTDLFKGTGSHGPFHFNHMDLGTQNILVDDDFNFLAVIDWEFAQTAPWEINHYPMPFPLIHSDEEISCILSDVDHPACENVSRQTTAQQLYQKRLRDAERKVQNDGKSLQASVAQTLNGPASRIYGCLEKIGVFPGQAERLTREMVRLAFKYNEQDLSRYLGRMSSMLNERPQ</sequence>
<evidence type="ECO:0000313" key="3">
    <source>
        <dbReference type="Proteomes" id="UP000800092"/>
    </source>
</evidence>
<feature type="region of interest" description="Disordered" evidence="1">
    <location>
        <begin position="238"/>
        <end position="257"/>
    </location>
</feature>